<protein>
    <submittedName>
        <fullName evidence="3">Uncharacterized protein</fullName>
    </submittedName>
</protein>
<evidence type="ECO:0000313" key="3">
    <source>
        <dbReference type="EMBL" id="KAF9502738.1"/>
    </source>
</evidence>
<name>A0A9P6ABA9_9AGAM</name>
<feature type="compositionally biased region" description="Basic and acidic residues" evidence="2">
    <location>
        <begin position="520"/>
        <end position="533"/>
    </location>
</feature>
<evidence type="ECO:0000313" key="4">
    <source>
        <dbReference type="Proteomes" id="UP000886523"/>
    </source>
</evidence>
<reference evidence="3" key="1">
    <citation type="journal article" date="2020" name="Nat. Commun.">
        <title>Large-scale genome sequencing of mycorrhizal fungi provides insights into the early evolution of symbiotic traits.</title>
        <authorList>
            <person name="Miyauchi S."/>
            <person name="Kiss E."/>
            <person name="Kuo A."/>
            <person name="Drula E."/>
            <person name="Kohler A."/>
            <person name="Sanchez-Garcia M."/>
            <person name="Morin E."/>
            <person name="Andreopoulos B."/>
            <person name="Barry K.W."/>
            <person name="Bonito G."/>
            <person name="Buee M."/>
            <person name="Carver A."/>
            <person name="Chen C."/>
            <person name="Cichocki N."/>
            <person name="Clum A."/>
            <person name="Culley D."/>
            <person name="Crous P.W."/>
            <person name="Fauchery L."/>
            <person name="Girlanda M."/>
            <person name="Hayes R.D."/>
            <person name="Keri Z."/>
            <person name="LaButti K."/>
            <person name="Lipzen A."/>
            <person name="Lombard V."/>
            <person name="Magnuson J."/>
            <person name="Maillard F."/>
            <person name="Murat C."/>
            <person name="Nolan M."/>
            <person name="Ohm R.A."/>
            <person name="Pangilinan J."/>
            <person name="Pereira M.F."/>
            <person name="Perotto S."/>
            <person name="Peter M."/>
            <person name="Pfister S."/>
            <person name="Riley R."/>
            <person name="Sitrit Y."/>
            <person name="Stielow J.B."/>
            <person name="Szollosi G."/>
            <person name="Zifcakova L."/>
            <person name="Stursova M."/>
            <person name="Spatafora J.W."/>
            <person name="Tedersoo L."/>
            <person name="Vaario L.M."/>
            <person name="Yamada A."/>
            <person name="Yan M."/>
            <person name="Wang P."/>
            <person name="Xu J."/>
            <person name="Bruns T."/>
            <person name="Baldrian P."/>
            <person name="Vilgalys R."/>
            <person name="Dunand C."/>
            <person name="Henrissat B."/>
            <person name="Grigoriev I.V."/>
            <person name="Hibbett D."/>
            <person name="Nagy L.G."/>
            <person name="Martin F.M."/>
        </authorList>
    </citation>
    <scope>NUCLEOTIDE SEQUENCE</scope>
    <source>
        <strain evidence="3">UP504</strain>
    </source>
</reference>
<evidence type="ECO:0000256" key="2">
    <source>
        <dbReference type="SAM" id="MobiDB-lite"/>
    </source>
</evidence>
<feature type="compositionally biased region" description="Acidic residues" evidence="2">
    <location>
        <begin position="253"/>
        <end position="270"/>
    </location>
</feature>
<keyword evidence="4" id="KW-1185">Reference proteome</keyword>
<evidence type="ECO:0000256" key="1">
    <source>
        <dbReference type="SAM" id="Coils"/>
    </source>
</evidence>
<keyword evidence="1" id="KW-0175">Coiled coil</keyword>
<feature type="region of interest" description="Disordered" evidence="2">
    <location>
        <begin position="448"/>
        <end position="556"/>
    </location>
</feature>
<dbReference type="Proteomes" id="UP000886523">
    <property type="component" value="Unassembled WGS sequence"/>
</dbReference>
<comment type="caution">
    <text evidence="3">The sequence shown here is derived from an EMBL/GenBank/DDBJ whole genome shotgun (WGS) entry which is preliminary data.</text>
</comment>
<feature type="coiled-coil region" evidence="1">
    <location>
        <begin position="148"/>
        <end position="214"/>
    </location>
</feature>
<dbReference type="EMBL" id="MU129664">
    <property type="protein sequence ID" value="KAF9502738.1"/>
    <property type="molecule type" value="Genomic_DNA"/>
</dbReference>
<sequence length="556" mass="62144">MLMQEICEARSQIMRGVQVAKVYNPSGSGGATNRSLDWFRLGQKDDWLDALDKCFELVYKQFPADFDQQGLKDKVLRIIYANTGLTGVRERLHVKALADIDESNLSHALHIEAWWQLVTLFVPPTESETDYMFRASKVVRSRESPNMRSQAEAERKAAIALRVEQEKKEHEAQARLRAAIAEAKAKKEANLAAAMAREEQIKQHKEKVERMAADSIVAVQDAQTVQTNLGKEAKTLGAKLNRQRGRVESLELAMEEEDMPELPEEPEEPEERLSPAQATPRPMLTGSTAIGGTAGVEEIVPDQPAEIPANPVQHFVQQAFSDFSIPPDAIEAIAGRVQKDLAEYIDTEGSVRFGKVLKALIGYPTNLAQICSPYMTHAYMSVENTSWGEKIVRLVDADHPVEPSLYAKAQKAFGVKRGVGEAEMTPEWRRTGSKKAKTVEPLQPLRLATPRDMGDVRRNPPMPPVRQRTPNDPMDPRLLEGLEQFTPEVESRRGSPDWQHALKSPTPMRRQSGKGKGRMIRGESEGAHSQLEREADEDERVSSETGEEPDHSSPVW</sequence>
<organism evidence="3 4">
    <name type="scientific">Hydnum rufescens UP504</name>
    <dbReference type="NCBI Taxonomy" id="1448309"/>
    <lineage>
        <taxon>Eukaryota</taxon>
        <taxon>Fungi</taxon>
        <taxon>Dikarya</taxon>
        <taxon>Basidiomycota</taxon>
        <taxon>Agaricomycotina</taxon>
        <taxon>Agaricomycetes</taxon>
        <taxon>Cantharellales</taxon>
        <taxon>Hydnaceae</taxon>
        <taxon>Hydnum</taxon>
    </lineage>
</organism>
<gene>
    <name evidence="3" type="ORF">BS47DRAFT_1403173</name>
</gene>
<proteinExistence type="predicted"/>
<accession>A0A9P6ABA9</accession>
<feature type="region of interest" description="Disordered" evidence="2">
    <location>
        <begin position="253"/>
        <end position="283"/>
    </location>
</feature>
<dbReference type="AlphaFoldDB" id="A0A9P6ABA9"/>